<dbReference type="Proteomes" id="UP000316301">
    <property type="component" value="Segment"/>
</dbReference>
<protein>
    <submittedName>
        <fullName evidence="1">Uncharacterized protein</fullName>
    </submittedName>
</protein>
<proteinExistence type="predicted"/>
<dbReference type="RefSeq" id="YP_010102320.1">
    <property type="nucleotide sequence ID" value="NC_055798.1"/>
</dbReference>
<sequence length="97" mass="10609">MTEPANDFLDMAREQILEQHPDMQLARPGFAVVLYPGPQCGCGCGGLAVEAAVAAHPEAFPDMADAVHALRAIADNLQQQIGEANYQMSEIRRRHHQ</sequence>
<name>A0A4Y5TZJ0_9CAUD</name>
<evidence type="ECO:0000313" key="1">
    <source>
        <dbReference type="EMBL" id="QDB74846.1"/>
    </source>
</evidence>
<organism evidence="1 2">
    <name type="scientific">Gordonia phage Arri</name>
    <dbReference type="NCBI Taxonomy" id="2588127"/>
    <lineage>
        <taxon>Viruses</taxon>
        <taxon>Duplodnaviria</taxon>
        <taxon>Heunggongvirae</taxon>
        <taxon>Uroviricota</taxon>
        <taxon>Caudoviricetes</taxon>
        <taxon>Stackebrandtviridae</taxon>
        <taxon>Frickvirinae</taxon>
        <taxon>Wizardvirus</taxon>
        <taxon>Wizardvirus Arri</taxon>
    </lineage>
</organism>
<gene>
    <name evidence="1" type="primary">69</name>
    <name evidence="1" type="ORF">SEA_ARRI_69</name>
</gene>
<evidence type="ECO:0000313" key="2">
    <source>
        <dbReference type="Proteomes" id="UP000316301"/>
    </source>
</evidence>
<keyword evidence="2" id="KW-1185">Reference proteome</keyword>
<reference evidence="1 2" key="1">
    <citation type="submission" date="2019-04" db="EMBL/GenBank/DDBJ databases">
        <authorList>
            <person name="Winkel J.D."/>
            <person name="Delesalle V.A."/>
            <person name="Garlena R.A."/>
            <person name="Russell D.A."/>
            <person name="Pope W.H."/>
            <person name="Jacobs-Sera D."/>
            <person name="Hatfull G.F."/>
        </authorList>
    </citation>
    <scope>NUCLEOTIDE SEQUENCE [LARGE SCALE GENOMIC DNA]</scope>
</reference>
<dbReference type="KEGG" id="vg:65120122"/>
<dbReference type="GeneID" id="65120122"/>
<accession>A0A4Y5TZJ0</accession>
<dbReference type="EMBL" id="MK864266">
    <property type="protein sequence ID" value="QDB74846.1"/>
    <property type="molecule type" value="Genomic_DNA"/>
</dbReference>